<dbReference type="Pfam" id="PF02798">
    <property type="entry name" value="GST_N"/>
    <property type="match status" value="1"/>
</dbReference>
<proteinExistence type="inferred from homology"/>
<dbReference type="GO" id="GO:0005737">
    <property type="term" value="C:cytoplasm"/>
    <property type="evidence" value="ECO:0007669"/>
    <property type="project" value="UniProtKB-SubCell"/>
</dbReference>
<dbReference type="InterPro" id="IPR004046">
    <property type="entry name" value="GST_C"/>
</dbReference>
<reference evidence="6" key="1">
    <citation type="submission" date="2021-01" db="EMBL/GenBank/DDBJ databases">
        <authorList>
            <person name="Corre E."/>
            <person name="Pelletier E."/>
            <person name="Niang G."/>
            <person name="Scheremetjew M."/>
            <person name="Finn R."/>
            <person name="Kale V."/>
            <person name="Holt S."/>
            <person name="Cochrane G."/>
            <person name="Meng A."/>
            <person name="Brown T."/>
            <person name="Cohen L."/>
        </authorList>
    </citation>
    <scope>NUCLEOTIDE SEQUENCE</scope>
    <source>
        <strain evidence="6">NY070348D</strain>
    </source>
</reference>
<comment type="similarity">
    <text evidence="3">Belongs to the GST superfamily.</text>
</comment>
<evidence type="ECO:0000256" key="3">
    <source>
        <dbReference type="RuleBase" id="RU003494"/>
    </source>
</evidence>
<name>A0A7S2WI40_9STRA</name>
<dbReference type="PROSITE" id="PS50404">
    <property type="entry name" value="GST_NTER"/>
    <property type="match status" value="1"/>
</dbReference>
<evidence type="ECO:0008006" key="7">
    <source>
        <dbReference type="Google" id="ProtNLM"/>
    </source>
</evidence>
<dbReference type="PANTHER" id="PTHR43917:SF8">
    <property type="entry name" value="GH16740P-RELATED"/>
    <property type="match status" value="1"/>
</dbReference>
<dbReference type="Pfam" id="PF00043">
    <property type="entry name" value="GST_C"/>
    <property type="match status" value="1"/>
</dbReference>
<dbReference type="SUPFAM" id="SSF47616">
    <property type="entry name" value="GST C-terminal domain-like"/>
    <property type="match status" value="1"/>
</dbReference>
<feature type="domain" description="GST N-terminal" evidence="4">
    <location>
        <begin position="1"/>
        <end position="89"/>
    </location>
</feature>
<comment type="subcellular location">
    <subcellularLocation>
        <location evidence="1">Cytoplasm</location>
    </subcellularLocation>
</comment>
<protein>
    <recommendedName>
        <fullName evidence="7">Glutathione S-transferase</fullName>
    </recommendedName>
</protein>
<dbReference type="PANTHER" id="PTHR43917">
    <property type="match status" value="1"/>
</dbReference>
<feature type="domain" description="GST C-terminal" evidence="5">
    <location>
        <begin position="94"/>
        <end position="226"/>
    </location>
</feature>
<keyword evidence="2" id="KW-0963">Cytoplasm</keyword>
<dbReference type="SUPFAM" id="SSF52833">
    <property type="entry name" value="Thioredoxin-like"/>
    <property type="match status" value="1"/>
</dbReference>
<dbReference type="SFLD" id="SFLDG00358">
    <property type="entry name" value="Main_(cytGST)"/>
    <property type="match status" value="1"/>
</dbReference>
<dbReference type="CDD" id="cd00570">
    <property type="entry name" value="GST_N_family"/>
    <property type="match status" value="1"/>
</dbReference>
<dbReference type="InterPro" id="IPR040079">
    <property type="entry name" value="Glutathione_S-Trfase"/>
</dbReference>
<evidence type="ECO:0000256" key="2">
    <source>
        <dbReference type="ARBA" id="ARBA00022490"/>
    </source>
</evidence>
<sequence length="229" mass="26008">MTLKLYGVQGSQPFRAVLFLLKMKGIAFEEVFTMPGSKKEQPLGSKSKTFREMCPPGIVPVLEDSDAGLVLWESNAILTYIAAKHGMKDLYPTDFAQRAVVDQWLHWHHGNSRTFTMALFAPVIRPDLELSEQAIQDNKKRVAATAKLLEKQLEKTQYLCGDHLTLADIAVYEDIGQCQPHFCDLFDFSPYPALQRWMATFEKLPSFEETHKVLAKLGKIFKKQKSSNL</sequence>
<evidence type="ECO:0000259" key="4">
    <source>
        <dbReference type="PROSITE" id="PS50404"/>
    </source>
</evidence>
<dbReference type="InterPro" id="IPR036249">
    <property type="entry name" value="Thioredoxin-like_sf"/>
</dbReference>
<dbReference type="AlphaFoldDB" id="A0A7S2WI40"/>
<dbReference type="InterPro" id="IPR051369">
    <property type="entry name" value="GST_Theta"/>
</dbReference>
<dbReference type="InterPro" id="IPR004045">
    <property type="entry name" value="Glutathione_S-Trfase_N"/>
</dbReference>
<accession>A0A7S2WI40</accession>
<dbReference type="Gene3D" id="3.40.30.10">
    <property type="entry name" value="Glutaredoxin"/>
    <property type="match status" value="1"/>
</dbReference>
<dbReference type="SFLD" id="SFLDS00019">
    <property type="entry name" value="Glutathione_Transferase_(cytos"/>
    <property type="match status" value="1"/>
</dbReference>
<dbReference type="Gene3D" id="1.20.1050.10">
    <property type="match status" value="1"/>
</dbReference>
<dbReference type="InterPro" id="IPR010987">
    <property type="entry name" value="Glutathione-S-Trfase_C-like"/>
</dbReference>
<evidence type="ECO:0000313" key="6">
    <source>
        <dbReference type="EMBL" id="CAD9688289.1"/>
    </source>
</evidence>
<evidence type="ECO:0000259" key="5">
    <source>
        <dbReference type="PROSITE" id="PS50405"/>
    </source>
</evidence>
<dbReference type="EMBL" id="HBHK01015624">
    <property type="protein sequence ID" value="CAD9688289.1"/>
    <property type="molecule type" value="Transcribed_RNA"/>
</dbReference>
<dbReference type="PROSITE" id="PS50405">
    <property type="entry name" value="GST_CTER"/>
    <property type="match status" value="1"/>
</dbReference>
<dbReference type="InterPro" id="IPR036282">
    <property type="entry name" value="Glutathione-S-Trfase_C_sf"/>
</dbReference>
<gene>
    <name evidence="6" type="ORF">QSP1433_LOCUS9828</name>
</gene>
<evidence type="ECO:0000256" key="1">
    <source>
        <dbReference type="ARBA" id="ARBA00004496"/>
    </source>
</evidence>
<organism evidence="6">
    <name type="scientific">Mucochytrium quahogii</name>
    <dbReference type="NCBI Taxonomy" id="96639"/>
    <lineage>
        <taxon>Eukaryota</taxon>
        <taxon>Sar</taxon>
        <taxon>Stramenopiles</taxon>
        <taxon>Bigyra</taxon>
        <taxon>Labyrinthulomycetes</taxon>
        <taxon>Thraustochytrida</taxon>
        <taxon>Thraustochytriidae</taxon>
        <taxon>Mucochytrium</taxon>
    </lineage>
</organism>